<sequence>MMEYVSALQFESNYANNLHTICSTNIKLLERSKVKLIADIPDTRRAIRDLNQGITHNKKLKRKYSSVEQESSQSRQSSLETPENLPLDHPSSDTRVTPQELEKEKTLVKQFYASRTTKTMEWKDCWKKDETWACSNDIRPPKVFAPTLVTLFSKRKQNKNIQQ</sequence>
<accession>A0A367IV60</accession>
<feature type="compositionally biased region" description="Low complexity" evidence="1">
    <location>
        <begin position="66"/>
        <end position="80"/>
    </location>
</feature>
<evidence type="ECO:0000313" key="2">
    <source>
        <dbReference type="EMBL" id="RCH81583.1"/>
    </source>
</evidence>
<feature type="region of interest" description="Disordered" evidence="1">
    <location>
        <begin position="59"/>
        <end position="102"/>
    </location>
</feature>
<protein>
    <submittedName>
        <fullName evidence="2">Uncharacterized protein</fullName>
    </submittedName>
</protein>
<comment type="caution">
    <text evidence="2">The sequence shown here is derived from an EMBL/GenBank/DDBJ whole genome shotgun (WGS) entry which is preliminary data.</text>
</comment>
<reference evidence="2 3" key="1">
    <citation type="journal article" date="2018" name="G3 (Bethesda)">
        <title>Phylogenetic and Phylogenomic Definition of Rhizopus Species.</title>
        <authorList>
            <person name="Gryganskyi A.P."/>
            <person name="Golan J."/>
            <person name="Dolatabadi S."/>
            <person name="Mondo S."/>
            <person name="Robb S."/>
            <person name="Idnurm A."/>
            <person name="Muszewska A."/>
            <person name="Steczkiewicz K."/>
            <person name="Masonjones S."/>
            <person name="Liao H.L."/>
            <person name="Gajdeczka M.T."/>
            <person name="Anike F."/>
            <person name="Vuek A."/>
            <person name="Anishchenko I.M."/>
            <person name="Voigt K."/>
            <person name="de Hoog G.S."/>
            <person name="Smith M.E."/>
            <person name="Heitman J."/>
            <person name="Vilgalys R."/>
            <person name="Stajich J.E."/>
        </authorList>
    </citation>
    <scope>NUCLEOTIDE SEQUENCE [LARGE SCALE GENOMIC DNA]</scope>
    <source>
        <strain evidence="2 3">CBS 357.93</strain>
    </source>
</reference>
<name>A0A367IV60_RHIAZ</name>
<evidence type="ECO:0000313" key="3">
    <source>
        <dbReference type="Proteomes" id="UP000252139"/>
    </source>
</evidence>
<dbReference type="Proteomes" id="UP000252139">
    <property type="component" value="Unassembled WGS sequence"/>
</dbReference>
<proteinExistence type="predicted"/>
<dbReference type="OrthoDB" id="2273862at2759"/>
<keyword evidence="3" id="KW-1185">Reference proteome</keyword>
<organism evidence="2 3">
    <name type="scientific">Rhizopus azygosporus</name>
    <name type="common">Rhizopus microsporus var. azygosporus</name>
    <dbReference type="NCBI Taxonomy" id="86630"/>
    <lineage>
        <taxon>Eukaryota</taxon>
        <taxon>Fungi</taxon>
        <taxon>Fungi incertae sedis</taxon>
        <taxon>Mucoromycota</taxon>
        <taxon>Mucoromycotina</taxon>
        <taxon>Mucoromycetes</taxon>
        <taxon>Mucorales</taxon>
        <taxon>Mucorineae</taxon>
        <taxon>Rhizopodaceae</taxon>
        <taxon>Rhizopus</taxon>
    </lineage>
</organism>
<dbReference type="AlphaFoldDB" id="A0A367IV60"/>
<dbReference type="EMBL" id="PJQL01003373">
    <property type="protein sequence ID" value="RCH81583.1"/>
    <property type="molecule type" value="Genomic_DNA"/>
</dbReference>
<gene>
    <name evidence="2" type="ORF">CU097_005515</name>
</gene>
<evidence type="ECO:0000256" key="1">
    <source>
        <dbReference type="SAM" id="MobiDB-lite"/>
    </source>
</evidence>